<dbReference type="EMBL" id="JAJCNI010000008">
    <property type="protein sequence ID" value="MCB6517910.1"/>
    <property type="molecule type" value="Genomic_DNA"/>
</dbReference>
<dbReference type="SUPFAM" id="SSF53474">
    <property type="entry name" value="alpha/beta-Hydrolases"/>
    <property type="match status" value="1"/>
</dbReference>
<reference evidence="2" key="2">
    <citation type="submission" date="2021-10" db="EMBL/GenBank/DDBJ databases">
        <title>Collection of gut derived symbiotic bacterial strains cultured from healthy donors.</title>
        <authorList>
            <person name="Lin H."/>
            <person name="Littmann E."/>
            <person name="Kohout C."/>
            <person name="Pamer E.G."/>
        </authorList>
    </citation>
    <scope>NUCLEOTIDE SEQUENCE</scope>
    <source>
        <strain evidence="2">DFI.2.94</strain>
    </source>
</reference>
<dbReference type="Gene3D" id="3.40.50.1820">
    <property type="entry name" value="alpha/beta hydrolase"/>
    <property type="match status" value="1"/>
</dbReference>
<dbReference type="RefSeq" id="WP_008780201.1">
    <property type="nucleotide sequence ID" value="NZ_BAABYH010000001.1"/>
</dbReference>
<organism evidence="1 4">
    <name type="scientific">Parabacteroides distasonis</name>
    <dbReference type="NCBI Taxonomy" id="823"/>
    <lineage>
        <taxon>Bacteria</taxon>
        <taxon>Pseudomonadati</taxon>
        <taxon>Bacteroidota</taxon>
        <taxon>Bacteroidia</taxon>
        <taxon>Bacteroidales</taxon>
        <taxon>Tannerellaceae</taxon>
        <taxon>Parabacteroides</taxon>
    </lineage>
</organism>
<dbReference type="Proteomes" id="UP000095591">
    <property type="component" value="Unassembled WGS sequence"/>
</dbReference>
<sequence>MKTKTVLLFLIVLFSGICRIHAQADFYLMQALGSRYIYNSDYFEETREMQVYLSGVDGSLKRDSLLAIYVLDAQYPPTFNLFCSTFELTHPNIPCIIVGIFNSNRQSELTPPFTDSLSVKRYDNPGHGKEMLSSLTNEIIPFIQEKYHAGNNRILVGHSLGGTFVTYAMMEHPDLFPYIIAISPNYKYSENMMIDRLRVFTETYQGEKKLYIYLANGDKDKTEEDFKPMIKEACSIIEKNNRIDLRYDSLNIKKHSHTIFEGYYRSLLSITPLL</sequence>
<evidence type="ECO:0000313" key="4">
    <source>
        <dbReference type="Proteomes" id="UP000095591"/>
    </source>
</evidence>
<evidence type="ECO:0000313" key="2">
    <source>
        <dbReference type="EMBL" id="MCB6517910.1"/>
    </source>
</evidence>
<name>A0A173VS89_PARDI</name>
<dbReference type="Pfam" id="PF00756">
    <property type="entry name" value="Esterase"/>
    <property type="match status" value="1"/>
</dbReference>
<dbReference type="InterPro" id="IPR029058">
    <property type="entry name" value="AB_hydrolase_fold"/>
</dbReference>
<dbReference type="EMBL" id="CYXP01000008">
    <property type="protein sequence ID" value="CUN29005.1"/>
    <property type="molecule type" value="Genomic_DNA"/>
</dbReference>
<accession>A0A173VS89</accession>
<dbReference type="Proteomes" id="UP001210126">
    <property type="component" value="Unassembled WGS sequence"/>
</dbReference>
<dbReference type="PANTHER" id="PTHR48098:SF6">
    <property type="entry name" value="FERRI-BACILLIBACTIN ESTERASE BESA"/>
    <property type="match status" value="1"/>
</dbReference>
<gene>
    <name evidence="1" type="primary">besA_2</name>
    <name evidence="1" type="ORF">ERS852429_03343</name>
    <name evidence="2" type="ORF">LI194_08895</name>
    <name evidence="3" type="ORF">PN599_07820</name>
</gene>
<dbReference type="InterPro" id="IPR050583">
    <property type="entry name" value="Mycobacterial_A85_antigen"/>
</dbReference>
<evidence type="ECO:0000313" key="3">
    <source>
        <dbReference type="EMBL" id="MDB9004905.1"/>
    </source>
</evidence>
<evidence type="ECO:0000313" key="1">
    <source>
        <dbReference type="EMBL" id="CUN29005.1"/>
    </source>
</evidence>
<keyword evidence="1" id="KW-0378">Hydrolase</keyword>
<reference evidence="1 4" key="1">
    <citation type="submission" date="2015-09" db="EMBL/GenBank/DDBJ databases">
        <authorList>
            <consortium name="Pathogen Informatics"/>
        </authorList>
    </citation>
    <scope>NUCLEOTIDE SEQUENCE [LARGE SCALE GENOMIC DNA]</scope>
    <source>
        <strain evidence="1 4">2789STDY5608872</strain>
    </source>
</reference>
<dbReference type="EMBL" id="JAQMPJ010000005">
    <property type="protein sequence ID" value="MDB9004905.1"/>
    <property type="molecule type" value="Genomic_DNA"/>
</dbReference>
<dbReference type="Proteomes" id="UP001198806">
    <property type="component" value="Unassembled WGS sequence"/>
</dbReference>
<protein>
    <submittedName>
        <fullName evidence="2 3">Alpha/beta hydrolase</fullName>
    </submittedName>
    <submittedName>
        <fullName evidence="1">Ferri-bacillibactin esterase BesA</fullName>
        <ecNumber evidence="1">3.1.-.-</ecNumber>
    </submittedName>
</protein>
<dbReference type="AlphaFoldDB" id="A0A173VS89"/>
<dbReference type="GO" id="GO:0016787">
    <property type="term" value="F:hydrolase activity"/>
    <property type="evidence" value="ECO:0007669"/>
    <property type="project" value="UniProtKB-KW"/>
</dbReference>
<reference evidence="3" key="3">
    <citation type="submission" date="2023-01" db="EMBL/GenBank/DDBJ databases">
        <title>Human gut microbiome strain richness.</title>
        <authorList>
            <person name="Chen-Liaw A."/>
        </authorList>
    </citation>
    <scope>NUCLEOTIDE SEQUENCE</scope>
    <source>
        <strain evidence="3">RTP21484st1_E5_RTP21484_190118</strain>
    </source>
</reference>
<dbReference type="InterPro" id="IPR000801">
    <property type="entry name" value="Esterase-like"/>
</dbReference>
<dbReference type="PANTHER" id="PTHR48098">
    <property type="entry name" value="ENTEROCHELIN ESTERASE-RELATED"/>
    <property type="match status" value="1"/>
</dbReference>
<dbReference type="EC" id="3.1.-.-" evidence="1"/>
<proteinExistence type="predicted"/>